<proteinExistence type="inferred from homology"/>
<evidence type="ECO:0000313" key="10">
    <source>
        <dbReference type="Proteomes" id="UP000268007"/>
    </source>
</evidence>
<dbReference type="InterPro" id="IPR000120">
    <property type="entry name" value="Amidase"/>
</dbReference>
<comment type="caution">
    <text evidence="9">The sequence shown here is derived from an EMBL/GenBank/DDBJ whole genome shotgun (WGS) entry which is preliminary data.</text>
</comment>
<name>A0A495JC05_9SPHI</name>
<keyword evidence="5 7" id="KW-0067">ATP-binding</keyword>
<evidence type="ECO:0000256" key="4">
    <source>
        <dbReference type="ARBA" id="ARBA00022741"/>
    </source>
</evidence>
<dbReference type="InterPro" id="IPR036928">
    <property type="entry name" value="AS_sf"/>
</dbReference>
<feature type="active site" description="Charge relay system" evidence="7">
    <location>
        <position position="168"/>
    </location>
</feature>
<evidence type="ECO:0000256" key="6">
    <source>
        <dbReference type="ARBA" id="ARBA00022917"/>
    </source>
</evidence>
<comment type="catalytic activity">
    <reaction evidence="7">
        <text>L-glutamyl-tRNA(Gln) + L-glutamine + ATP + H2O = L-glutaminyl-tRNA(Gln) + L-glutamate + ADP + phosphate + H(+)</text>
        <dbReference type="Rhea" id="RHEA:17521"/>
        <dbReference type="Rhea" id="RHEA-COMP:9681"/>
        <dbReference type="Rhea" id="RHEA-COMP:9684"/>
        <dbReference type="ChEBI" id="CHEBI:15377"/>
        <dbReference type="ChEBI" id="CHEBI:15378"/>
        <dbReference type="ChEBI" id="CHEBI:29985"/>
        <dbReference type="ChEBI" id="CHEBI:30616"/>
        <dbReference type="ChEBI" id="CHEBI:43474"/>
        <dbReference type="ChEBI" id="CHEBI:58359"/>
        <dbReference type="ChEBI" id="CHEBI:78520"/>
        <dbReference type="ChEBI" id="CHEBI:78521"/>
        <dbReference type="ChEBI" id="CHEBI:456216"/>
        <dbReference type="EC" id="6.3.5.7"/>
    </reaction>
</comment>
<dbReference type="PANTHER" id="PTHR11895:SF7">
    <property type="entry name" value="GLUTAMYL-TRNA(GLN) AMIDOTRANSFERASE SUBUNIT A, MITOCHONDRIAL"/>
    <property type="match status" value="1"/>
</dbReference>
<feature type="active site" description="Charge relay system" evidence="7">
    <location>
        <position position="93"/>
    </location>
</feature>
<evidence type="ECO:0000313" key="9">
    <source>
        <dbReference type="EMBL" id="RKR85589.1"/>
    </source>
</evidence>
<dbReference type="GO" id="GO:0016740">
    <property type="term" value="F:transferase activity"/>
    <property type="evidence" value="ECO:0007669"/>
    <property type="project" value="UniProtKB-KW"/>
</dbReference>
<dbReference type="SUPFAM" id="SSF75304">
    <property type="entry name" value="Amidase signature (AS) enzymes"/>
    <property type="match status" value="1"/>
</dbReference>
<dbReference type="NCBIfam" id="TIGR00132">
    <property type="entry name" value="gatA"/>
    <property type="match status" value="1"/>
</dbReference>
<gene>
    <name evidence="7" type="primary">gatA</name>
    <name evidence="9" type="ORF">BDD43_5860</name>
</gene>
<dbReference type="InterPro" id="IPR023631">
    <property type="entry name" value="Amidase_dom"/>
</dbReference>
<dbReference type="GO" id="GO:0050567">
    <property type="term" value="F:glutaminyl-tRNA synthase (glutamine-hydrolyzing) activity"/>
    <property type="evidence" value="ECO:0007669"/>
    <property type="project" value="UniProtKB-UniRule"/>
</dbReference>
<comment type="similarity">
    <text evidence="7">Belongs to the amidase family. GatA subfamily.</text>
</comment>
<reference evidence="9 10" key="1">
    <citation type="submission" date="2018-10" db="EMBL/GenBank/DDBJ databases">
        <title>Genomic Encyclopedia of Archaeal and Bacterial Type Strains, Phase II (KMG-II): from individual species to whole genera.</title>
        <authorList>
            <person name="Goeker M."/>
        </authorList>
    </citation>
    <scope>NUCLEOTIDE SEQUENCE [LARGE SCALE GENOMIC DNA]</scope>
    <source>
        <strain evidence="9 10">DSM 18602</strain>
    </source>
</reference>
<dbReference type="InterPro" id="IPR004412">
    <property type="entry name" value="GatA"/>
</dbReference>
<evidence type="ECO:0000259" key="8">
    <source>
        <dbReference type="Pfam" id="PF01425"/>
    </source>
</evidence>
<dbReference type="GO" id="GO:0030956">
    <property type="term" value="C:glutamyl-tRNA(Gln) amidotransferase complex"/>
    <property type="evidence" value="ECO:0007669"/>
    <property type="project" value="InterPro"/>
</dbReference>
<keyword evidence="10" id="KW-1185">Reference proteome</keyword>
<keyword evidence="6 7" id="KW-0648">Protein biosynthesis</keyword>
<dbReference type="PANTHER" id="PTHR11895">
    <property type="entry name" value="TRANSAMIDASE"/>
    <property type="match status" value="1"/>
</dbReference>
<keyword evidence="9" id="KW-0808">Transferase</keyword>
<comment type="function">
    <text evidence="7">Allows the formation of correctly charged Gln-tRNA(Gln) through the transamidation of misacylated Glu-tRNA(Gln) in organisms which lack glutaminyl-tRNA synthetase. The reaction takes place in the presence of glutamine and ATP through an activated gamma-phospho-Glu-tRNA(Gln).</text>
</comment>
<sequence length="494" mass="53842">MLVLCHRTISFFIFALMTKLYPTLSHIQADIQQGKTSVVELVEMYLHNIKLYEHLNAFNEVFGDEAVIMAHHVDLKIKQGTAGRLAGMVIAIKDNICYKGHKVSASSKILDGFTSVFSSTVVERLLAQDAIIIGRCNCDEFAMGGSNETSYFGPVKNQANEGRVSGGSSGGSAVAVQAGMCQAALGTDTGGSIRQPAAFCGVVGLKPTYGRVSRYGLIAYASSFDQAGPITNSVEDAALLLEVIAGADEHDATVANLPVDPYTQNLQPTTGKKRIAYISEALNSDGVDPEIKSLLNTYSEKLRQDGHVVEPVSFDLLEYVVPTYYILTTAEASSNLARFDGVHYGYRSRNATDLESTYKRSRSEGFGKEVKRRIMLGTFVLSAGYYDAYYAKAQKIRRMIRDKTNAILQDYDFILIPTSPTPAFEIGENITDPVVRYLADIFTVQASLAGIPAISLPLGNNTDGLPLGLQLLTKSFAEAELLRFSKYILELPKN</sequence>
<keyword evidence="4 7" id="KW-0547">Nucleotide-binding</keyword>
<evidence type="ECO:0000256" key="1">
    <source>
        <dbReference type="ARBA" id="ARBA00011123"/>
    </source>
</evidence>
<dbReference type="GO" id="GO:0006412">
    <property type="term" value="P:translation"/>
    <property type="evidence" value="ECO:0007669"/>
    <property type="project" value="UniProtKB-UniRule"/>
</dbReference>
<evidence type="ECO:0000256" key="5">
    <source>
        <dbReference type="ARBA" id="ARBA00022840"/>
    </source>
</evidence>
<organism evidence="9 10">
    <name type="scientific">Mucilaginibacter gracilis</name>
    <dbReference type="NCBI Taxonomy" id="423350"/>
    <lineage>
        <taxon>Bacteria</taxon>
        <taxon>Pseudomonadati</taxon>
        <taxon>Bacteroidota</taxon>
        <taxon>Sphingobacteriia</taxon>
        <taxon>Sphingobacteriales</taxon>
        <taxon>Sphingobacteriaceae</taxon>
        <taxon>Mucilaginibacter</taxon>
    </lineage>
</organism>
<dbReference type="HAMAP" id="MF_00120">
    <property type="entry name" value="GatA"/>
    <property type="match status" value="1"/>
</dbReference>
<feature type="domain" description="Amidase" evidence="8">
    <location>
        <begin position="40"/>
        <end position="482"/>
    </location>
</feature>
<dbReference type="Gene3D" id="3.90.1300.10">
    <property type="entry name" value="Amidase signature (AS) domain"/>
    <property type="match status" value="1"/>
</dbReference>
<dbReference type="EMBL" id="RBKU01000001">
    <property type="protein sequence ID" value="RKR85589.1"/>
    <property type="molecule type" value="Genomic_DNA"/>
</dbReference>
<dbReference type="GO" id="GO:0005524">
    <property type="term" value="F:ATP binding"/>
    <property type="evidence" value="ECO:0007669"/>
    <property type="project" value="UniProtKB-KW"/>
</dbReference>
<dbReference type="AlphaFoldDB" id="A0A495JC05"/>
<feature type="active site" description="Acyl-ester intermediate" evidence="7">
    <location>
        <position position="192"/>
    </location>
</feature>
<dbReference type="Pfam" id="PF01425">
    <property type="entry name" value="Amidase"/>
    <property type="match status" value="1"/>
</dbReference>
<protein>
    <recommendedName>
        <fullName evidence="2 7">Glutamyl-tRNA(Gln) amidotransferase subunit A</fullName>
        <shortName evidence="7">Glu-ADT subunit A</shortName>
        <ecNumber evidence="7">6.3.5.7</ecNumber>
    </recommendedName>
</protein>
<dbReference type="Proteomes" id="UP000268007">
    <property type="component" value="Unassembled WGS sequence"/>
</dbReference>
<evidence type="ECO:0000256" key="3">
    <source>
        <dbReference type="ARBA" id="ARBA00022598"/>
    </source>
</evidence>
<comment type="subunit">
    <text evidence="1 7">Heterotrimer of A, B and C subunits.</text>
</comment>
<accession>A0A495JC05</accession>
<keyword evidence="3 7" id="KW-0436">Ligase</keyword>
<dbReference type="EC" id="6.3.5.7" evidence="7"/>
<evidence type="ECO:0000256" key="2">
    <source>
        <dbReference type="ARBA" id="ARBA00014428"/>
    </source>
</evidence>
<evidence type="ECO:0000256" key="7">
    <source>
        <dbReference type="HAMAP-Rule" id="MF_00120"/>
    </source>
</evidence>